<name>A0A9P8I2K9_9PEZI</name>
<accession>A0A9P8I2K9</accession>
<evidence type="ECO:0000313" key="3">
    <source>
        <dbReference type="Proteomes" id="UP000750711"/>
    </source>
</evidence>
<dbReference type="PROSITE" id="PS51257">
    <property type="entry name" value="PROKAR_LIPOPROTEIN"/>
    <property type="match status" value="1"/>
</dbReference>
<comment type="caution">
    <text evidence="2">The sequence shown here is derived from an EMBL/GenBank/DDBJ whole genome shotgun (WGS) entry which is preliminary data.</text>
</comment>
<dbReference type="EMBL" id="JAGHQM010004335">
    <property type="protein sequence ID" value="KAH0536249.1"/>
    <property type="molecule type" value="Genomic_DNA"/>
</dbReference>
<reference evidence="2" key="1">
    <citation type="submission" date="2021-03" db="EMBL/GenBank/DDBJ databases">
        <title>Comparative genomics and phylogenomic investigation of the class Geoglossomycetes provide insights into ecological specialization and systematics.</title>
        <authorList>
            <person name="Melie T."/>
            <person name="Pirro S."/>
            <person name="Miller A.N."/>
            <person name="Quandt A."/>
        </authorList>
    </citation>
    <scope>NUCLEOTIDE SEQUENCE</scope>
    <source>
        <strain evidence="2">CAQ_001_2017</strain>
    </source>
</reference>
<sequence length="98" mass="10346">MHHLLRAVAVSALLAARPARCLPTQLAAAAAAGCAAADWVPSPAAWAALGVDNWIQTWWNGTPDKSQGFVKTLAAKYMLPDTNSFACSVHRQCAPSCQ</sequence>
<proteinExistence type="predicted"/>
<feature type="non-terminal residue" evidence="2">
    <location>
        <position position="98"/>
    </location>
</feature>
<keyword evidence="3" id="KW-1185">Reference proteome</keyword>
<feature type="chain" id="PRO_5040455407" evidence="1">
    <location>
        <begin position="22"/>
        <end position="98"/>
    </location>
</feature>
<keyword evidence="1" id="KW-0732">Signal</keyword>
<dbReference type="AlphaFoldDB" id="A0A9P8I2K9"/>
<dbReference type="Proteomes" id="UP000750711">
    <property type="component" value="Unassembled WGS sequence"/>
</dbReference>
<evidence type="ECO:0000313" key="2">
    <source>
        <dbReference type="EMBL" id="KAH0536249.1"/>
    </source>
</evidence>
<protein>
    <submittedName>
        <fullName evidence="2">Uncharacterized protein</fullName>
    </submittedName>
</protein>
<feature type="signal peptide" evidence="1">
    <location>
        <begin position="1"/>
        <end position="21"/>
    </location>
</feature>
<gene>
    <name evidence="2" type="ORF">GP486_008897</name>
</gene>
<evidence type="ECO:0000256" key="1">
    <source>
        <dbReference type="SAM" id="SignalP"/>
    </source>
</evidence>
<organism evidence="2 3">
    <name type="scientific">Trichoglossum hirsutum</name>
    <dbReference type="NCBI Taxonomy" id="265104"/>
    <lineage>
        <taxon>Eukaryota</taxon>
        <taxon>Fungi</taxon>
        <taxon>Dikarya</taxon>
        <taxon>Ascomycota</taxon>
        <taxon>Pezizomycotina</taxon>
        <taxon>Geoglossomycetes</taxon>
        <taxon>Geoglossales</taxon>
        <taxon>Geoglossaceae</taxon>
        <taxon>Trichoglossum</taxon>
    </lineage>
</organism>